<evidence type="ECO:0000259" key="1">
    <source>
        <dbReference type="Pfam" id="PF00646"/>
    </source>
</evidence>
<dbReference type="InterPro" id="IPR011043">
    <property type="entry name" value="Gal_Oxase/kelch_b-propeller"/>
</dbReference>
<name>A0AAD4JEL9_PERFH</name>
<dbReference type="SUPFAM" id="SSF81383">
    <property type="entry name" value="F-box domain"/>
    <property type="match status" value="1"/>
</dbReference>
<feature type="domain" description="F-box" evidence="1">
    <location>
        <begin position="17"/>
        <end position="51"/>
    </location>
</feature>
<dbReference type="EMBL" id="SDAM02000080">
    <property type="protein sequence ID" value="KAH6831996.1"/>
    <property type="molecule type" value="Genomic_DNA"/>
</dbReference>
<accession>A0AAD4JEL9</accession>
<comment type="caution">
    <text evidence="2">The sequence shown here is derived from an EMBL/GenBank/DDBJ whole genome shotgun (WGS) entry which is preliminary data.</text>
</comment>
<dbReference type="InterPro" id="IPR001810">
    <property type="entry name" value="F-box_dom"/>
</dbReference>
<organism evidence="2 3">
    <name type="scientific">Perilla frutescens var. hirtella</name>
    <name type="common">Perilla citriodora</name>
    <name type="synonym">Perilla setoyensis</name>
    <dbReference type="NCBI Taxonomy" id="608512"/>
    <lineage>
        <taxon>Eukaryota</taxon>
        <taxon>Viridiplantae</taxon>
        <taxon>Streptophyta</taxon>
        <taxon>Embryophyta</taxon>
        <taxon>Tracheophyta</taxon>
        <taxon>Spermatophyta</taxon>
        <taxon>Magnoliopsida</taxon>
        <taxon>eudicotyledons</taxon>
        <taxon>Gunneridae</taxon>
        <taxon>Pentapetalae</taxon>
        <taxon>asterids</taxon>
        <taxon>lamiids</taxon>
        <taxon>Lamiales</taxon>
        <taxon>Lamiaceae</taxon>
        <taxon>Nepetoideae</taxon>
        <taxon>Elsholtzieae</taxon>
        <taxon>Perilla</taxon>
    </lineage>
</organism>
<sequence length="370" mass="43120">MSSPMQSSAAAIIGRIDDLLIDIFLFLPARSLVRFKLVSKHWCSLISTHSFARLHILHHPRRCPEPQKSFILSGWFPQFFICHGFSRRLVRFNFRLPHVKILQSCNGLLLLECRHSPFGTTLVYTILNPTTMQSRILIKREAPLLLGLFFDPCKSPYYRVVCFEKNYRHRDLANTLSVFDSQTNTWKEEGTSPIRPDKFTIHSVVYWNNSVYILGSHHWLISLSSDGNYRYIKRPRIGHRDGAEIRKYIMEANGHLHYLVLSLMAKDTYLVVYKMRHDGSGWLIKYTASFNPISVVRSFKCCLIGLVRGDKEEDSMVVFHMPGKIMVYRFLERTFKVLVNFKTEDYYEEGELQFGLTKPAFPFIETLAHV</sequence>
<keyword evidence="3" id="KW-1185">Reference proteome</keyword>
<proteinExistence type="predicted"/>
<dbReference type="SUPFAM" id="SSF50965">
    <property type="entry name" value="Galactose oxidase, central domain"/>
    <property type="match status" value="1"/>
</dbReference>
<evidence type="ECO:0000313" key="3">
    <source>
        <dbReference type="Proteomes" id="UP001190926"/>
    </source>
</evidence>
<dbReference type="AlphaFoldDB" id="A0AAD4JEL9"/>
<dbReference type="CDD" id="cd22157">
    <property type="entry name" value="F-box_AtFBW1-like"/>
    <property type="match status" value="1"/>
</dbReference>
<dbReference type="PANTHER" id="PTHR35546">
    <property type="entry name" value="F-BOX PROTEIN INTERACTION DOMAIN PROTEIN-RELATED"/>
    <property type="match status" value="1"/>
</dbReference>
<gene>
    <name evidence="2" type="ORF">C2S53_008272</name>
</gene>
<evidence type="ECO:0000313" key="2">
    <source>
        <dbReference type="EMBL" id="KAH6831996.1"/>
    </source>
</evidence>
<protein>
    <recommendedName>
        <fullName evidence="1">F-box domain-containing protein</fullName>
    </recommendedName>
</protein>
<dbReference type="Gene3D" id="1.20.1280.50">
    <property type="match status" value="1"/>
</dbReference>
<reference evidence="2 3" key="1">
    <citation type="journal article" date="2021" name="Nat. Commun.">
        <title>Incipient diploidization of the medicinal plant Perilla within 10,000 years.</title>
        <authorList>
            <person name="Zhang Y."/>
            <person name="Shen Q."/>
            <person name="Leng L."/>
            <person name="Zhang D."/>
            <person name="Chen S."/>
            <person name="Shi Y."/>
            <person name="Ning Z."/>
            <person name="Chen S."/>
        </authorList>
    </citation>
    <scope>NUCLEOTIDE SEQUENCE [LARGE SCALE GENOMIC DNA]</scope>
    <source>
        <strain evidence="3">cv. PC099</strain>
    </source>
</reference>
<dbReference type="Proteomes" id="UP001190926">
    <property type="component" value="Unassembled WGS sequence"/>
</dbReference>
<dbReference type="InterPro" id="IPR036047">
    <property type="entry name" value="F-box-like_dom_sf"/>
</dbReference>
<dbReference type="InterPro" id="IPR055290">
    <property type="entry name" value="At3g26010-like"/>
</dbReference>
<dbReference type="PANTHER" id="PTHR35546:SF130">
    <property type="entry name" value="EXPRESSED PROTEIN"/>
    <property type="match status" value="1"/>
</dbReference>
<dbReference type="Pfam" id="PF00646">
    <property type="entry name" value="F-box"/>
    <property type="match status" value="1"/>
</dbReference>